<dbReference type="EMBL" id="CP032157">
    <property type="protein sequence ID" value="AXY73636.1"/>
    <property type="molecule type" value="Genomic_DNA"/>
</dbReference>
<dbReference type="Proteomes" id="UP000263900">
    <property type="component" value="Chromosome"/>
</dbReference>
<dbReference type="KEGG" id="pseg:D3H65_06415"/>
<accession>A0A3B7MKS8</accession>
<keyword evidence="2" id="KW-1185">Reference proteome</keyword>
<reference evidence="1 2" key="1">
    <citation type="submission" date="2018-09" db="EMBL/GenBank/DDBJ databases">
        <title>Genome sequencing of strain 6GH32-13.</title>
        <authorList>
            <person name="Weon H.-Y."/>
            <person name="Heo J."/>
            <person name="Kwon S.-W."/>
        </authorList>
    </citation>
    <scope>NUCLEOTIDE SEQUENCE [LARGE SCALE GENOMIC DNA]</scope>
    <source>
        <strain evidence="1 2">5GH32-13</strain>
    </source>
</reference>
<evidence type="ECO:0000313" key="1">
    <source>
        <dbReference type="EMBL" id="AXY73636.1"/>
    </source>
</evidence>
<sequence length="296" mass="33729">MQPRKHQVENDFFALLKDGAVKKITLNQKVSTEIKKIFDDAAFDFKPSDVEEIEFDGNYRVDPGEILFVNFALPDAITTAISNPISVQILNLEKDEMQALFWVEHKKNKVPVIYFQNFDNRKVLKNKHILTYSSNTYTKLDASAFVVDETISAIFEGKKFFFKSYANANKIFSLADFYQEATDADIETFAKNKVIEVDAAWFKENSNSTIRKQITLIQKSNILKDVDVSKIKKGATVFELEIKVSKGKLCFPNDVKVCKDILSFLNENLYVGPITGTKLRTNSHRPLKSKALKDDA</sequence>
<protein>
    <submittedName>
        <fullName evidence="1">DUF4868 domain-containing protein</fullName>
    </submittedName>
</protein>
<organism evidence="1 2">
    <name type="scientific">Paraflavitalea soli</name>
    <dbReference type="NCBI Taxonomy" id="2315862"/>
    <lineage>
        <taxon>Bacteria</taxon>
        <taxon>Pseudomonadati</taxon>
        <taxon>Bacteroidota</taxon>
        <taxon>Chitinophagia</taxon>
        <taxon>Chitinophagales</taxon>
        <taxon>Chitinophagaceae</taxon>
        <taxon>Paraflavitalea</taxon>
    </lineage>
</organism>
<dbReference type="RefSeq" id="WP_119049471.1">
    <property type="nucleotide sequence ID" value="NZ_CP032157.1"/>
</dbReference>
<dbReference type="AlphaFoldDB" id="A0A3B7MKS8"/>
<dbReference type="InterPro" id="IPR032359">
    <property type="entry name" value="KwaB-like"/>
</dbReference>
<dbReference type="OrthoDB" id="1235465at2"/>
<proteinExistence type="predicted"/>
<name>A0A3B7MKS8_9BACT</name>
<dbReference type="Pfam" id="PF16162">
    <property type="entry name" value="KwaB"/>
    <property type="match status" value="1"/>
</dbReference>
<gene>
    <name evidence="1" type="ORF">D3H65_06415</name>
</gene>
<evidence type="ECO:0000313" key="2">
    <source>
        <dbReference type="Proteomes" id="UP000263900"/>
    </source>
</evidence>